<dbReference type="PATRIC" id="fig|1598.90.peg.824"/>
<feature type="transmembrane region" description="Helical" evidence="1">
    <location>
        <begin position="161"/>
        <end position="182"/>
    </location>
</feature>
<evidence type="ECO:0000313" key="2">
    <source>
        <dbReference type="EMBL" id="KEK15510.1"/>
    </source>
</evidence>
<protein>
    <submittedName>
        <fullName evidence="2">Uncharacterized protein</fullName>
    </submittedName>
</protein>
<evidence type="ECO:0000313" key="3">
    <source>
        <dbReference type="Proteomes" id="UP000027731"/>
    </source>
</evidence>
<sequence length="218" mass="25964">MIFIISNCITLFYSKVQQRYFSVNGGVPKVAFVVMGLQNYMDLKNSWYDGYTLSTYKQHNYSEKETEKQAQKDLKREIDRLKSSRSNMVGFFKRKLISTWFDSTFQSLWIAPWENKANKKLKYIYNDNKESTIRIISNLTTQLILFCGGISCLRKNKKIEYANYLTLVMLFFVGGFLFHLIWETKSQYVWTYVEILIPISAMEFNHLFAYANRWRKKL</sequence>
<dbReference type="EMBL" id="JOSX01000013">
    <property type="protein sequence ID" value="KEK15510.1"/>
    <property type="molecule type" value="Genomic_DNA"/>
</dbReference>
<keyword evidence="1" id="KW-1133">Transmembrane helix</keyword>
<proteinExistence type="predicted"/>
<keyword evidence="1" id="KW-0472">Membrane</keyword>
<dbReference type="AlphaFoldDB" id="A0A073JPZ3"/>
<comment type="caution">
    <text evidence="2">The sequence shown here is derived from an EMBL/GenBank/DDBJ whole genome shotgun (WGS) entry which is preliminary data.</text>
</comment>
<dbReference type="Proteomes" id="UP000027731">
    <property type="component" value="Unassembled WGS sequence"/>
</dbReference>
<dbReference type="RefSeq" id="WP_035168811.1">
    <property type="nucleotide sequence ID" value="NZ_CP128363.1"/>
</dbReference>
<keyword evidence="1" id="KW-0812">Transmembrane</keyword>
<feature type="transmembrane region" description="Helical" evidence="1">
    <location>
        <begin position="188"/>
        <end position="211"/>
    </location>
</feature>
<evidence type="ECO:0000256" key="1">
    <source>
        <dbReference type="SAM" id="Phobius"/>
    </source>
</evidence>
<gene>
    <name evidence="2" type="ORF">LR3_06975</name>
</gene>
<organism evidence="2 3">
    <name type="scientific">Limosilactobacillus reuteri</name>
    <name type="common">Lactobacillus reuteri</name>
    <dbReference type="NCBI Taxonomy" id="1598"/>
    <lineage>
        <taxon>Bacteria</taxon>
        <taxon>Bacillati</taxon>
        <taxon>Bacillota</taxon>
        <taxon>Bacilli</taxon>
        <taxon>Lactobacillales</taxon>
        <taxon>Lactobacillaceae</taxon>
        <taxon>Limosilactobacillus</taxon>
    </lineage>
</organism>
<reference evidence="2 3" key="1">
    <citation type="submission" date="2014-06" db="EMBL/GenBank/DDBJ databases">
        <title>Genetic determinant of reutericyclin biosynthesis of Lactobacillus reuteri.</title>
        <authorList>
            <person name="Lin X."/>
            <person name="Duar R."/>
            <person name="Walter J."/>
            <person name="Gaenzle M."/>
        </authorList>
    </citation>
    <scope>NUCLEOTIDE SEQUENCE [LARGE SCALE GENOMIC DNA]</scope>
    <source>
        <strain evidence="2 3">LTH2584</strain>
    </source>
</reference>
<name>A0A073JPZ3_LIMRT</name>
<accession>A0A073JPZ3</accession>